<feature type="region of interest" description="Disordered" evidence="1">
    <location>
        <begin position="127"/>
        <end position="153"/>
    </location>
</feature>
<dbReference type="AlphaFoldDB" id="A0A6C0LG06"/>
<protein>
    <submittedName>
        <fullName evidence="2">Uncharacterized protein</fullName>
    </submittedName>
</protein>
<organism evidence="2">
    <name type="scientific">viral metagenome</name>
    <dbReference type="NCBI Taxonomy" id="1070528"/>
    <lineage>
        <taxon>unclassified sequences</taxon>
        <taxon>metagenomes</taxon>
        <taxon>organismal metagenomes</taxon>
    </lineage>
</organism>
<proteinExistence type="predicted"/>
<evidence type="ECO:0000313" key="2">
    <source>
        <dbReference type="EMBL" id="QHU28494.1"/>
    </source>
</evidence>
<accession>A0A6C0LG06</accession>
<evidence type="ECO:0000256" key="1">
    <source>
        <dbReference type="SAM" id="MobiDB-lite"/>
    </source>
</evidence>
<dbReference type="EMBL" id="MN740472">
    <property type="protein sequence ID" value="QHU28494.1"/>
    <property type="molecule type" value="Genomic_DNA"/>
</dbReference>
<reference evidence="2" key="1">
    <citation type="journal article" date="2020" name="Nature">
        <title>Giant virus diversity and host interactions through global metagenomics.</title>
        <authorList>
            <person name="Schulz F."/>
            <person name="Roux S."/>
            <person name="Paez-Espino D."/>
            <person name="Jungbluth S."/>
            <person name="Walsh D.A."/>
            <person name="Denef V.J."/>
            <person name="McMahon K.D."/>
            <person name="Konstantinidis K.T."/>
            <person name="Eloe-Fadrosh E.A."/>
            <person name="Kyrpides N.C."/>
            <person name="Woyke T."/>
        </authorList>
    </citation>
    <scope>NUCLEOTIDE SEQUENCE</scope>
    <source>
        <strain evidence="2">GVMAG-M-3300027770-73</strain>
    </source>
</reference>
<sequence length="153" mass="17454">MSSSSSSSSARRSFAARPSSSANGTRRKITVSLPKAPLRQREANAVAETISQLVEQFEEFEKIDKFLTNKLKNAKTPQEVEAIKFDKKELHAMEEKMADNNNPNIEVVKDLIGFWKRKVGMLGGKKRRRIGGTRRKNSCAGGRRKRKRYTKRW</sequence>
<feature type="region of interest" description="Disordered" evidence="1">
    <location>
        <begin position="1"/>
        <end position="36"/>
    </location>
</feature>
<feature type="compositionally biased region" description="Low complexity" evidence="1">
    <location>
        <begin position="1"/>
        <end position="22"/>
    </location>
</feature>
<name>A0A6C0LG06_9ZZZZ</name>